<feature type="transmembrane region" description="Helical" evidence="9">
    <location>
        <begin position="127"/>
        <end position="148"/>
    </location>
</feature>
<dbReference type="PANTHER" id="PTHR47019">
    <property type="entry name" value="LIPID II FLIPPASE MURJ"/>
    <property type="match status" value="1"/>
</dbReference>
<feature type="transmembrane region" description="Helical" evidence="9">
    <location>
        <begin position="377"/>
        <end position="397"/>
    </location>
</feature>
<comment type="subcellular location">
    <subcellularLocation>
        <location evidence="1">Cell membrane</location>
        <topology evidence="1">Multi-pass membrane protein</topology>
    </subcellularLocation>
</comment>
<dbReference type="GO" id="GO:0009252">
    <property type="term" value="P:peptidoglycan biosynthetic process"/>
    <property type="evidence" value="ECO:0007669"/>
    <property type="project" value="UniProtKB-UniRule"/>
</dbReference>
<feature type="transmembrane region" description="Helical" evidence="9">
    <location>
        <begin position="308"/>
        <end position="332"/>
    </location>
</feature>
<evidence type="ECO:0000256" key="2">
    <source>
        <dbReference type="ARBA" id="ARBA00022475"/>
    </source>
</evidence>
<name>B1V201_CLOPF</name>
<evidence type="ECO:0000256" key="9">
    <source>
        <dbReference type="SAM" id="Phobius"/>
    </source>
</evidence>
<dbReference type="RefSeq" id="WP_003474512.1">
    <property type="nucleotide sequence ID" value="NZ_ABOO01000012.1"/>
</dbReference>
<dbReference type="CDD" id="cd13123">
    <property type="entry name" value="MATE_MurJ_like"/>
    <property type="match status" value="1"/>
</dbReference>
<dbReference type="InterPro" id="IPR004268">
    <property type="entry name" value="MurJ"/>
</dbReference>
<feature type="transmembrane region" description="Helical" evidence="9">
    <location>
        <begin position="403"/>
        <end position="421"/>
    </location>
</feature>
<accession>B1V201</accession>
<proteinExistence type="inferred from homology"/>
<dbReference type="EMBL" id="ABOO01000012">
    <property type="protein sequence ID" value="EDT72170.1"/>
    <property type="molecule type" value="Genomic_DNA"/>
</dbReference>
<dbReference type="NCBIfam" id="TIGR01695">
    <property type="entry name" value="murJ_mviN"/>
    <property type="match status" value="1"/>
</dbReference>
<keyword evidence="8" id="KW-0813">Transport</keyword>
<feature type="transmembrane region" description="Helical" evidence="9">
    <location>
        <begin position="344"/>
        <end position="365"/>
    </location>
</feature>
<evidence type="ECO:0000256" key="5">
    <source>
        <dbReference type="ARBA" id="ARBA00022984"/>
    </source>
</evidence>
<dbReference type="GO" id="GO:0071555">
    <property type="term" value="P:cell wall organization"/>
    <property type="evidence" value="ECO:0007669"/>
    <property type="project" value="UniProtKB-UniRule"/>
</dbReference>
<feature type="transmembrane region" description="Helical" evidence="9">
    <location>
        <begin position="269"/>
        <end position="287"/>
    </location>
</feature>
<keyword evidence="5 8" id="KW-0573">Peptidoglycan synthesis</keyword>
<feature type="transmembrane region" description="Helical" evidence="9">
    <location>
        <begin position="224"/>
        <end position="249"/>
    </location>
</feature>
<feature type="transmembrane region" description="Helical" evidence="9">
    <location>
        <begin position="85"/>
        <end position="104"/>
    </location>
</feature>
<keyword evidence="4 8" id="KW-0133">Cell shape</keyword>
<feature type="transmembrane region" description="Helical" evidence="9">
    <location>
        <begin position="7"/>
        <end position="24"/>
    </location>
</feature>
<organism evidence="10 11">
    <name type="scientific">Clostridium perfringens D str. JGS1721</name>
    <dbReference type="NCBI Taxonomy" id="488537"/>
    <lineage>
        <taxon>Bacteria</taxon>
        <taxon>Bacillati</taxon>
        <taxon>Bacillota</taxon>
        <taxon>Clostridia</taxon>
        <taxon>Eubacteriales</taxon>
        <taxon>Clostridiaceae</taxon>
        <taxon>Clostridium</taxon>
    </lineage>
</organism>
<keyword evidence="8" id="KW-0961">Cell wall biogenesis/degradation</keyword>
<keyword evidence="2 8" id="KW-1003">Cell membrane</keyword>
<dbReference type="AlphaFoldDB" id="B1V201"/>
<dbReference type="Proteomes" id="UP000003188">
    <property type="component" value="Unassembled WGS sequence"/>
</dbReference>
<dbReference type="GO" id="GO:0034204">
    <property type="term" value="P:lipid translocation"/>
    <property type="evidence" value="ECO:0007669"/>
    <property type="project" value="TreeGrafter"/>
</dbReference>
<evidence type="ECO:0000256" key="7">
    <source>
        <dbReference type="ARBA" id="ARBA00023136"/>
    </source>
</evidence>
<comment type="similarity">
    <text evidence="8">Belongs to the MurJ/MviN family.</text>
</comment>
<keyword evidence="7 8" id="KW-0472">Membrane</keyword>
<evidence type="ECO:0000256" key="4">
    <source>
        <dbReference type="ARBA" id="ARBA00022960"/>
    </source>
</evidence>
<evidence type="ECO:0000256" key="8">
    <source>
        <dbReference type="PIRNR" id="PIRNR002869"/>
    </source>
</evidence>
<evidence type="ECO:0000313" key="11">
    <source>
        <dbReference type="Proteomes" id="UP000003188"/>
    </source>
</evidence>
<feature type="transmembrane region" description="Helical" evidence="9">
    <location>
        <begin position="155"/>
        <end position="177"/>
    </location>
</feature>
<dbReference type="GO" id="GO:0015648">
    <property type="term" value="F:lipid-linked peptidoglycan transporter activity"/>
    <property type="evidence" value="ECO:0007669"/>
    <property type="project" value="UniProtKB-UniRule"/>
</dbReference>
<feature type="transmembrane region" description="Helical" evidence="9">
    <location>
        <begin position="433"/>
        <end position="456"/>
    </location>
</feature>
<dbReference type="PRINTS" id="PR01806">
    <property type="entry name" value="VIRFACTRMVIN"/>
</dbReference>
<evidence type="ECO:0000256" key="1">
    <source>
        <dbReference type="ARBA" id="ARBA00004651"/>
    </source>
</evidence>
<protein>
    <recommendedName>
        <fullName evidence="8">Lipid II flippase</fullName>
    </recommendedName>
</protein>
<evidence type="ECO:0000256" key="3">
    <source>
        <dbReference type="ARBA" id="ARBA00022692"/>
    </source>
</evidence>
<feature type="transmembrane region" description="Helical" evidence="9">
    <location>
        <begin position="40"/>
        <end position="64"/>
    </location>
</feature>
<gene>
    <name evidence="10" type="primary">mviN</name>
    <name evidence="10" type="ORF">CJD_0602</name>
</gene>
<feature type="transmembrane region" description="Helical" evidence="9">
    <location>
        <begin position="468"/>
        <end position="489"/>
    </location>
</feature>
<feature type="transmembrane region" description="Helical" evidence="9">
    <location>
        <begin position="183"/>
        <end position="203"/>
    </location>
</feature>
<sequence>MKKKNMLIGMIVINIISMILGFLRDTSIAYSLGATNISDIFIFITNLPTVLFSAIGWVIMSTFVPVYTDVMLNDSEDNMNKFANTFIKLIAITSTTIMILLYIFNKSAISILAPGFKYENFELTKKLFFIVLPSFVLLTISSCLCAILNSYKKMLWVSSIGIPVNVMIIVGILFIYPSLGIEAAVGMMIIASIIQVVILIIPLKNTKFKFSLDFDLHNRNIKRILGMIGPMFIGVMAQQINMMFGGAITSMLSSGSLTAYNLANKVTNAAYNSIILIGISFIFPYLSENFSKGKFEMYINQIKKSIDLIFTILIPIGILLIILSDEIVSILYGYGKFSAKDIELTGSILIFLSVGIVGLGIKELINRAFYASNNTKTPMIYSIFGIIINIVLSVLLIKKLGVIGVAIGSTVSTVISSYLVLRAFQRESNVKSIINKIMILKYLTIMIILFILSKIIKTKLYLFCDLKIINMILISIIIIAMYLILLRVFNIRIMKYFNETIGKE</sequence>
<dbReference type="PIRSF" id="PIRSF002869">
    <property type="entry name" value="MviN"/>
    <property type="match status" value="1"/>
</dbReference>
<reference evidence="10 11" key="1">
    <citation type="submission" date="2008-03" db="EMBL/GenBank/DDBJ databases">
        <authorList>
            <person name="Paulsen I."/>
            <person name="Sebastian Y."/>
        </authorList>
    </citation>
    <scope>NUCLEOTIDE SEQUENCE [LARGE SCALE GENOMIC DNA]</scope>
    <source>
        <strain evidence="11">D str. JGS1721</strain>
    </source>
</reference>
<dbReference type="Pfam" id="PF03023">
    <property type="entry name" value="MurJ"/>
    <property type="match status" value="1"/>
</dbReference>
<comment type="function">
    <text evidence="8">Involved in peptidoglycan biosynthesis. Transports lipid-linked peptidoglycan precursors from the inner to the outer leaflet of the cytoplasmic membrane.</text>
</comment>
<evidence type="ECO:0000313" key="10">
    <source>
        <dbReference type="EMBL" id="EDT72170.1"/>
    </source>
</evidence>
<keyword evidence="6 9" id="KW-1133">Transmembrane helix</keyword>
<comment type="caution">
    <text evidence="10">The sequence shown here is derived from an EMBL/GenBank/DDBJ whole genome shotgun (WGS) entry which is preliminary data.</text>
</comment>
<dbReference type="GO" id="GO:0005886">
    <property type="term" value="C:plasma membrane"/>
    <property type="evidence" value="ECO:0007669"/>
    <property type="project" value="UniProtKB-SubCell"/>
</dbReference>
<dbReference type="InterPro" id="IPR051050">
    <property type="entry name" value="Lipid_II_flippase_MurJ/MviN"/>
</dbReference>
<keyword evidence="3 9" id="KW-0812">Transmembrane</keyword>
<evidence type="ECO:0000256" key="6">
    <source>
        <dbReference type="ARBA" id="ARBA00022989"/>
    </source>
</evidence>
<dbReference type="GO" id="GO:0008360">
    <property type="term" value="P:regulation of cell shape"/>
    <property type="evidence" value="ECO:0007669"/>
    <property type="project" value="UniProtKB-UniRule"/>
</dbReference>
<dbReference type="PANTHER" id="PTHR47019:SF1">
    <property type="entry name" value="LIPID II FLIPPASE MURJ"/>
    <property type="match status" value="1"/>
</dbReference>